<organism evidence="2 3">
    <name type="scientific">Quercus lobata</name>
    <name type="common">Valley oak</name>
    <dbReference type="NCBI Taxonomy" id="97700"/>
    <lineage>
        <taxon>Eukaryota</taxon>
        <taxon>Viridiplantae</taxon>
        <taxon>Streptophyta</taxon>
        <taxon>Embryophyta</taxon>
        <taxon>Tracheophyta</taxon>
        <taxon>Spermatophyta</taxon>
        <taxon>Magnoliopsida</taxon>
        <taxon>eudicotyledons</taxon>
        <taxon>Gunneridae</taxon>
        <taxon>Pentapetalae</taxon>
        <taxon>rosids</taxon>
        <taxon>fabids</taxon>
        <taxon>Fagales</taxon>
        <taxon>Fagaceae</taxon>
        <taxon>Quercus</taxon>
    </lineage>
</organism>
<feature type="region of interest" description="Disordered" evidence="1">
    <location>
        <begin position="217"/>
        <end position="238"/>
    </location>
</feature>
<reference evidence="2 3" key="1">
    <citation type="journal article" date="2016" name="G3 (Bethesda)">
        <title>First Draft Assembly and Annotation of the Genome of a California Endemic Oak Quercus lobata Nee (Fagaceae).</title>
        <authorList>
            <person name="Sork V.L."/>
            <person name="Fitz-Gibbon S.T."/>
            <person name="Puiu D."/>
            <person name="Crepeau M."/>
            <person name="Gugger P.F."/>
            <person name="Sherman R."/>
            <person name="Stevens K."/>
            <person name="Langley C.H."/>
            <person name="Pellegrini M."/>
            <person name="Salzberg S.L."/>
        </authorList>
    </citation>
    <scope>NUCLEOTIDE SEQUENCE [LARGE SCALE GENOMIC DNA]</scope>
    <source>
        <strain evidence="2 3">cv. SW786</strain>
    </source>
</reference>
<evidence type="ECO:0000256" key="1">
    <source>
        <dbReference type="SAM" id="MobiDB-lite"/>
    </source>
</evidence>
<feature type="region of interest" description="Disordered" evidence="1">
    <location>
        <begin position="1"/>
        <end position="40"/>
    </location>
</feature>
<feature type="region of interest" description="Disordered" evidence="1">
    <location>
        <begin position="130"/>
        <end position="194"/>
    </location>
</feature>
<feature type="compositionally biased region" description="Low complexity" evidence="1">
    <location>
        <begin position="292"/>
        <end position="303"/>
    </location>
</feature>
<dbReference type="Proteomes" id="UP000594261">
    <property type="component" value="Chromosome 5"/>
</dbReference>
<proteinExistence type="predicted"/>
<sequence length="397" mass="44155">MRGKARGEAAMKSTRQAPRNPRKNNNKKANTAESVAEAVSSSMAAMEIEKAPEAAKPKGREVSRKAPAKVCFCFCYYVLFFLVKDFSRTHVDITFSFRPKKQTLVLNDDDDDDDDVLELKERLVAYNVDSSPDQSAAMETELPKVPAKKREPSKRAAAAQKKKPLATVSEISDDDDDDDNDINEIDDDDNEDSEIEVVAASEARKKGGRNLAANAKAVKAPAAAKKRGAANKQQPQTLGQKLLTDMLKPAKNSEISLEKKVRKMRASPFNKKSGSVLGRVGKVNEVTENEENSGSASTSASTEETIEVAPARARPQRVNRAQTRVTDDFYNYTLNYLVTWFLRTIPLKDLEMHVNDLLQEHCKRETGDEWPKISHIQNIKINSKSVQKDCQLPLDSD</sequence>
<feature type="compositionally biased region" description="Low complexity" evidence="1">
    <location>
        <begin position="27"/>
        <end position="40"/>
    </location>
</feature>
<dbReference type="AlphaFoldDB" id="A0A7N2R5V5"/>
<evidence type="ECO:0000313" key="2">
    <source>
        <dbReference type="EnsemblPlants" id="QL05p088556:mrna"/>
    </source>
</evidence>
<protein>
    <submittedName>
        <fullName evidence="2">Uncharacterized protein</fullName>
    </submittedName>
</protein>
<feature type="region of interest" description="Disordered" evidence="1">
    <location>
        <begin position="285"/>
        <end position="318"/>
    </location>
</feature>
<reference evidence="2" key="2">
    <citation type="submission" date="2021-01" db="UniProtKB">
        <authorList>
            <consortium name="EnsemblPlants"/>
        </authorList>
    </citation>
    <scope>IDENTIFICATION</scope>
</reference>
<feature type="compositionally biased region" description="Acidic residues" evidence="1">
    <location>
        <begin position="171"/>
        <end position="194"/>
    </location>
</feature>
<dbReference type="Gramene" id="QL05p088556:mrna">
    <property type="protein sequence ID" value="QL05p088556:mrna"/>
    <property type="gene ID" value="QL05p088556"/>
</dbReference>
<keyword evidence="3" id="KW-1185">Reference proteome</keyword>
<dbReference type="EnsemblPlants" id="QL05p088556:mrna">
    <property type="protein sequence ID" value="QL05p088556:mrna"/>
    <property type="gene ID" value="QL05p088556"/>
</dbReference>
<name>A0A7N2R5V5_QUELO</name>
<evidence type="ECO:0000313" key="3">
    <source>
        <dbReference type="Proteomes" id="UP000594261"/>
    </source>
</evidence>
<accession>A0A7N2R5V5</accession>
<dbReference type="InParanoid" id="A0A7N2R5V5"/>
<dbReference type="EMBL" id="LRBV02000005">
    <property type="status" value="NOT_ANNOTATED_CDS"/>
    <property type="molecule type" value="Genomic_DNA"/>
</dbReference>